<dbReference type="GO" id="GO:0032366">
    <property type="term" value="P:intracellular sterol transport"/>
    <property type="evidence" value="ECO:0007669"/>
    <property type="project" value="UniProtKB-UniRule"/>
</dbReference>
<comment type="caution">
    <text evidence="11">The sequence shown here is derived from an EMBL/GenBank/DDBJ whole genome shotgun (WGS) entry which is preliminary data.</text>
</comment>
<dbReference type="Proteomes" id="UP000886653">
    <property type="component" value="Unassembled WGS sequence"/>
</dbReference>
<evidence type="ECO:0000256" key="1">
    <source>
        <dbReference type="ARBA" id="ARBA00004477"/>
    </source>
</evidence>
<evidence type="ECO:0000256" key="5">
    <source>
        <dbReference type="ARBA" id="ARBA00022824"/>
    </source>
</evidence>
<organism evidence="11 12">
    <name type="scientific">Cronartium quercuum f. sp. fusiforme G11</name>
    <dbReference type="NCBI Taxonomy" id="708437"/>
    <lineage>
        <taxon>Eukaryota</taxon>
        <taxon>Fungi</taxon>
        <taxon>Dikarya</taxon>
        <taxon>Basidiomycota</taxon>
        <taxon>Pucciniomycotina</taxon>
        <taxon>Pucciniomycetes</taxon>
        <taxon>Pucciniales</taxon>
        <taxon>Coleosporiaceae</taxon>
        <taxon>Cronartium</taxon>
    </lineage>
</organism>
<evidence type="ECO:0000256" key="2">
    <source>
        <dbReference type="ARBA" id="ARBA00009187"/>
    </source>
</evidence>
<keyword evidence="6 10" id="KW-1133">Transmembrane helix</keyword>
<dbReference type="GO" id="GO:0000139">
    <property type="term" value="C:Golgi membrane"/>
    <property type="evidence" value="ECO:0007669"/>
    <property type="project" value="UniProtKB-SubCell"/>
</dbReference>
<feature type="transmembrane region" description="Helical" evidence="10">
    <location>
        <begin position="113"/>
        <end position="131"/>
    </location>
</feature>
<dbReference type="GO" id="GO:0005789">
    <property type="term" value="C:endoplasmic reticulum membrane"/>
    <property type="evidence" value="ECO:0007669"/>
    <property type="project" value="UniProtKB-SubCell"/>
</dbReference>
<evidence type="ECO:0000256" key="6">
    <source>
        <dbReference type="ARBA" id="ARBA00022989"/>
    </source>
</evidence>
<dbReference type="GO" id="GO:0006665">
    <property type="term" value="P:sphingolipid metabolic process"/>
    <property type="evidence" value="ECO:0007669"/>
    <property type="project" value="UniProtKB-UniRule"/>
</dbReference>
<dbReference type="GO" id="GO:0097036">
    <property type="term" value="P:regulation of plasma membrane sterol distribution"/>
    <property type="evidence" value="ECO:0007669"/>
    <property type="project" value="UniProtKB-UniRule"/>
</dbReference>
<dbReference type="AlphaFoldDB" id="A0A9P6TEV4"/>
<dbReference type="PANTHER" id="PTHR14467:SF0">
    <property type="entry name" value="PROTEIN ARV1"/>
    <property type="match status" value="1"/>
</dbReference>
<evidence type="ECO:0000256" key="3">
    <source>
        <dbReference type="ARBA" id="ARBA00022448"/>
    </source>
</evidence>
<evidence type="ECO:0000313" key="11">
    <source>
        <dbReference type="EMBL" id="KAG0149244.1"/>
    </source>
</evidence>
<comment type="function">
    <text evidence="10">Mediator of sterol homeostasis involved in sterol uptake, trafficking and distribution into membranes.</text>
</comment>
<comment type="subcellular location">
    <subcellularLocation>
        <location evidence="1 10">Endoplasmic reticulum membrane</location>
        <topology evidence="1 10">Multi-pass membrane protein</topology>
    </subcellularLocation>
    <subcellularLocation>
        <location evidence="10">Golgi apparatus membrane</location>
        <topology evidence="10">Multi-pass membrane protein</topology>
    </subcellularLocation>
</comment>
<keyword evidence="5 10" id="KW-0256">Endoplasmic reticulum</keyword>
<evidence type="ECO:0000313" key="12">
    <source>
        <dbReference type="Proteomes" id="UP000886653"/>
    </source>
</evidence>
<protein>
    <recommendedName>
        <fullName evidence="10">Protein ARV</fullName>
    </recommendedName>
</protein>
<keyword evidence="10" id="KW-0333">Golgi apparatus</keyword>
<keyword evidence="10" id="KW-0746">Sphingolipid metabolism</keyword>
<keyword evidence="9 10" id="KW-0472">Membrane</keyword>
<dbReference type="Pfam" id="PF04161">
    <property type="entry name" value="Arv1"/>
    <property type="match status" value="1"/>
</dbReference>
<dbReference type="GO" id="GO:0032541">
    <property type="term" value="C:cortical endoplasmic reticulum"/>
    <property type="evidence" value="ECO:0007669"/>
    <property type="project" value="TreeGrafter"/>
</dbReference>
<evidence type="ECO:0000256" key="8">
    <source>
        <dbReference type="ARBA" id="ARBA00023098"/>
    </source>
</evidence>
<sequence length="274" mass="30258">MKKCVDCAFPVDSLHTQYGQGIVLDICGNCKQFVDPYIEHSGLLLLIDLFLLKPSVYRHVLFNKDIGISQQLGLAIILVSVEAVFSSTDEIRTWDDVSHLQMIKMFHGQLSELFIFFGSVVLVASIFDLLRSRRIESRSVIRMASLVLNATILSLIPSLVLLAFTIVFRNSYGALPPRLTSPLSHLPSSIISSYPRLSRSIITQSFEEALKSGVGIDMDQLGSAELKQTLIRGVVGNLSTSMGISVALGSPWWIGGLVLTISYVTKWLLTLLLM</sequence>
<dbReference type="PANTHER" id="PTHR14467">
    <property type="entry name" value="ARV1"/>
    <property type="match status" value="1"/>
</dbReference>
<evidence type="ECO:0000256" key="9">
    <source>
        <dbReference type="ARBA" id="ARBA00023136"/>
    </source>
</evidence>
<feature type="transmembrane region" description="Helical" evidence="10">
    <location>
        <begin position="252"/>
        <end position="273"/>
    </location>
</feature>
<dbReference type="EMBL" id="MU167229">
    <property type="protein sequence ID" value="KAG0149244.1"/>
    <property type="molecule type" value="Genomic_DNA"/>
</dbReference>
<proteinExistence type="inferred from homology"/>
<evidence type="ECO:0000256" key="7">
    <source>
        <dbReference type="ARBA" id="ARBA00023055"/>
    </source>
</evidence>
<keyword evidence="4 10" id="KW-0812">Transmembrane</keyword>
<keyword evidence="3 10" id="KW-0813">Transport</keyword>
<reference evidence="11" key="1">
    <citation type="submission" date="2013-11" db="EMBL/GenBank/DDBJ databases">
        <title>Genome sequence of the fusiform rust pathogen reveals effectors for host alternation and coevolution with pine.</title>
        <authorList>
            <consortium name="DOE Joint Genome Institute"/>
            <person name="Smith K."/>
            <person name="Pendleton A."/>
            <person name="Kubisiak T."/>
            <person name="Anderson C."/>
            <person name="Salamov A."/>
            <person name="Aerts A."/>
            <person name="Riley R."/>
            <person name="Clum A."/>
            <person name="Lindquist E."/>
            <person name="Ence D."/>
            <person name="Campbell M."/>
            <person name="Kronenberg Z."/>
            <person name="Feau N."/>
            <person name="Dhillon B."/>
            <person name="Hamelin R."/>
            <person name="Burleigh J."/>
            <person name="Smith J."/>
            <person name="Yandell M."/>
            <person name="Nelson C."/>
            <person name="Grigoriev I."/>
            <person name="Davis J."/>
        </authorList>
    </citation>
    <scope>NUCLEOTIDE SEQUENCE</scope>
    <source>
        <strain evidence="11">G11</strain>
    </source>
</reference>
<gene>
    <name evidence="11" type="ORF">CROQUDRAFT_653814</name>
</gene>
<name>A0A9P6TEV4_9BASI</name>
<dbReference type="InterPro" id="IPR007290">
    <property type="entry name" value="Arv1"/>
</dbReference>
<keyword evidence="7 10" id="KW-0445">Lipid transport</keyword>
<comment type="similarity">
    <text evidence="2 10">Belongs to the ARV1 family.</text>
</comment>
<evidence type="ECO:0000256" key="10">
    <source>
        <dbReference type="RuleBase" id="RU368065"/>
    </source>
</evidence>
<accession>A0A9P6TEV4</accession>
<evidence type="ECO:0000256" key="4">
    <source>
        <dbReference type="ARBA" id="ARBA00022692"/>
    </source>
</evidence>
<comment type="function">
    <text evidence="10">Regulates also the sphingolipid metabolism.</text>
</comment>
<dbReference type="GO" id="GO:0016125">
    <property type="term" value="P:sterol metabolic process"/>
    <property type="evidence" value="ECO:0007669"/>
    <property type="project" value="UniProtKB-UniRule"/>
</dbReference>
<keyword evidence="8 10" id="KW-0443">Lipid metabolism</keyword>
<dbReference type="OrthoDB" id="2499182at2759"/>
<keyword evidence="12" id="KW-1185">Reference proteome</keyword>
<feature type="transmembrane region" description="Helical" evidence="10">
    <location>
        <begin position="143"/>
        <end position="168"/>
    </location>
</feature>